<sequence>MTVSETQSQPSADVRLYNQRASYSLRAALEIFQQSPIAHLAFIHPGDDSRLAGGVAGKGRSETLMNIPLVAVILCDGEDENDKDNYAVYLHTHKHSGIAEAIGKGRHTMTATTTKVDGIVLSPTPHDHSLNYRSATLHLHDAVVLDDITDHEEKRSCLAEVTNVVTNYDRCAVVGVPDDHNTRRTTIVRARIASISCKQRYGAFNHGKEPDTEGIPGEEGNAFKGIVPCWTQWGEPQGFGRDREVLEELFEERSAAGKEFAEKAAWAHEDVAIEGLGRKRKPVRRL</sequence>
<dbReference type="RefSeq" id="XP_066800852.1">
    <property type="nucleotide sequence ID" value="XM_066948284.1"/>
</dbReference>
<dbReference type="GeneID" id="92182449"/>
<dbReference type="InterPro" id="IPR024747">
    <property type="entry name" value="Pyridox_Oxase-rel"/>
</dbReference>
<accession>A0AAW0YVY3</accession>
<dbReference type="PANTHER" id="PTHR34071:SF2">
    <property type="entry name" value="FLAVIN-NUCLEOTIDE-BINDING PROTEIN"/>
    <property type="match status" value="1"/>
</dbReference>
<comment type="caution">
    <text evidence="1">The sequence shown here is derived from an EMBL/GenBank/DDBJ whole genome shotgun (WGS) entry which is preliminary data.</text>
</comment>
<dbReference type="SUPFAM" id="SSF50475">
    <property type="entry name" value="FMN-binding split barrel"/>
    <property type="match status" value="1"/>
</dbReference>
<dbReference type="Proteomes" id="UP001388673">
    <property type="component" value="Unassembled WGS sequence"/>
</dbReference>
<dbReference type="InterPro" id="IPR012349">
    <property type="entry name" value="Split_barrel_FMN-bd"/>
</dbReference>
<name>A0AAW0YVY3_9TREE</name>
<dbReference type="AlphaFoldDB" id="A0AAW0YVY3"/>
<dbReference type="EMBL" id="JBCAWK010000010">
    <property type="protein sequence ID" value="KAK8847334.1"/>
    <property type="molecule type" value="Genomic_DNA"/>
</dbReference>
<organism evidence="1 2">
    <name type="scientific">Kwoniella newhampshirensis</name>
    <dbReference type="NCBI Taxonomy" id="1651941"/>
    <lineage>
        <taxon>Eukaryota</taxon>
        <taxon>Fungi</taxon>
        <taxon>Dikarya</taxon>
        <taxon>Basidiomycota</taxon>
        <taxon>Agaricomycotina</taxon>
        <taxon>Tremellomycetes</taxon>
        <taxon>Tremellales</taxon>
        <taxon>Cryptococcaceae</taxon>
        <taxon>Kwoniella</taxon>
    </lineage>
</organism>
<evidence type="ECO:0000313" key="1">
    <source>
        <dbReference type="EMBL" id="KAK8847334.1"/>
    </source>
</evidence>
<reference evidence="1 2" key="1">
    <citation type="journal article" date="2024" name="bioRxiv">
        <title>Comparative genomics of Cryptococcus and Kwoniella reveals pathogenesis evolution and contrasting karyotype dynamics via intercentromeric recombination or chromosome fusion.</title>
        <authorList>
            <person name="Coelho M.A."/>
            <person name="David-Palma M."/>
            <person name="Shea T."/>
            <person name="Bowers K."/>
            <person name="McGinley-Smith S."/>
            <person name="Mohammad A.W."/>
            <person name="Gnirke A."/>
            <person name="Yurkov A.M."/>
            <person name="Nowrousian M."/>
            <person name="Sun S."/>
            <person name="Cuomo C.A."/>
            <person name="Heitman J."/>
        </authorList>
    </citation>
    <scope>NUCLEOTIDE SEQUENCE [LARGE SCALE GENOMIC DNA]</scope>
    <source>
        <strain evidence="1 2">CBS 13917</strain>
    </source>
</reference>
<dbReference type="KEGG" id="kne:92182449"/>
<gene>
    <name evidence="1" type="ORF">IAR55_005191</name>
</gene>
<dbReference type="Gene3D" id="2.30.110.10">
    <property type="entry name" value="Electron Transport, Fmn-binding Protein, Chain A"/>
    <property type="match status" value="1"/>
</dbReference>
<evidence type="ECO:0000313" key="2">
    <source>
        <dbReference type="Proteomes" id="UP001388673"/>
    </source>
</evidence>
<dbReference type="PANTHER" id="PTHR34071">
    <property type="entry name" value="5-NITROIMIDAZOLE ANTIBIOTICS RESISTANCE PROTEIN, NIMA-FAMILY-RELATED PROTEIN-RELATED"/>
    <property type="match status" value="1"/>
</dbReference>
<dbReference type="Pfam" id="PF12900">
    <property type="entry name" value="Pyridox_ox_2"/>
    <property type="match status" value="1"/>
</dbReference>
<proteinExistence type="predicted"/>
<keyword evidence="2" id="KW-1185">Reference proteome</keyword>
<protein>
    <submittedName>
        <fullName evidence="1">Uncharacterized protein</fullName>
    </submittedName>
</protein>